<dbReference type="Gramene" id="A04p03400.2_BraZ1">
    <property type="protein sequence ID" value="A04p03400.2_BraZ1.CDS"/>
    <property type="gene ID" value="A04g03400.2_BraZ1"/>
</dbReference>
<protein>
    <submittedName>
        <fullName evidence="1">Uncharacterized protein</fullName>
    </submittedName>
</protein>
<sequence>MSSPCATQKHIRLKLFATEIPLANPLSPLSSSPRFCFLVPTISYSYFDFEIRSSRKRAS</sequence>
<organism evidence="1 2">
    <name type="scientific">Brassica campestris</name>
    <name type="common">Field mustard</name>
    <dbReference type="NCBI Taxonomy" id="3711"/>
    <lineage>
        <taxon>Eukaryota</taxon>
        <taxon>Viridiplantae</taxon>
        <taxon>Streptophyta</taxon>
        <taxon>Embryophyta</taxon>
        <taxon>Tracheophyta</taxon>
        <taxon>Spermatophyta</taxon>
        <taxon>Magnoliopsida</taxon>
        <taxon>eudicotyledons</taxon>
        <taxon>Gunneridae</taxon>
        <taxon>Pentapetalae</taxon>
        <taxon>rosids</taxon>
        <taxon>malvids</taxon>
        <taxon>Brassicales</taxon>
        <taxon>Brassicaceae</taxon>
        <taxon>Brassiceae</taxon>
        <taxon>Brassica</taxon>
    </lineage>
</organism>
<reference evidence="1 2" key="1">
    <citation type="submission" date="2021-07" db="EMBL/GenBank/DDBJ databases">
        <authorList>
            <consortium name="Genoscope - CEA"/>
            <person name="William W."/>
        </authorList>
    </citation>
    <scope>NUCLEOTIDE SEQUENCE [LARGE SCALE GENOMIC DNA]</scope>
</reference>
<dbReference type="Proteomes" id="UP000694005">
    <property type="component" value="Chromosome A04"/>
</dbReference>
<evidence type="ECO:0000313" key="2">
    <source>
        <dbReference type="Proteomes" id="UP000694005"/>
    </source>
</evidence>
<gene>
    <name evidence="1" type="ORF">BRAPAZ1V2_A04P03400.2</name>
</gene>
<proteinExistence type="predicted"/>
<dbReference type="AlphaFoldDB" id="A0A8D9HUY5"/>
<evidence type="ECO:0000313" key="1">
    <source>
        <dbReference type="EMBL" id="CAG7905439.1"/>
    </source>
</evidence>
<dbReference type="EMBL" id="LS974620">
    <property type="protein sequence ID" value="CAG7905439.1"/>
    <property type="molecule type" value="Genomic_DNA"/>
</dbReference>
<name>A0A8D9HUY5_BRACM</name>
<accession>A0A8D9HUY5</accession>